<sequence>MQEATTQVCWMHSEEERRSSAGNWLYPFGLRLFSYPAALRLRRCVDRHSFLAAPGGYKEIARNAA</sequence>
<accession>A0A2M8G1B4</accession>
<dbReference type="EMBL" id="PFQX01000025">
    <property type="protein sequence ID" value="PJC65446.1"/>
    <property type="molecule type" value="Genomic_DNA"/>
</dbReference>
<evidence type="ECO:0000313" key="2">
    <source>
        <dbReference type="Proteomes" id="UP000229674"/>
    </source>
</evidence>
<dbReference type="AlphaFoldDB" id="A0A2M8G1B4"/>
<name>A0A2M8G1B4_9BACT</name>
<evidence type="ECO:0000313" key="1">
    <source>
        <dbReference type="EMBL" id="PJC65446.1"/>
    </source>
</evidence>
<comment type="caution">
    <text evidence="1">The sequence shown here is derived from an EMBL/GenBank/DDBJ whole genome shotgun (WGS) entry which is preliminary data.</text>
</comment>
<organism evidence="1 2">
    <name type="scientific">Candidatus Colwellbacteria bacterium CG_4_9_14_0_2_um_filter_50_12</name>
    <dbReference type="NCBI Taxonomy" id="1974538"/>
    <lineage>
        <taxon>Bacteria</taxon>
        <taxon>Candidatus Colwelliibacteriota</taxon>
    </lineage>
</organism>
<proteinExistence type="predicted"/>
<dbReference type="Proteomes" id="UP000229674">
    <property type="component" value="Unassembled WGS sequence"/>
</dbReference>
<protein>
    <submittedName>
        <fullName evidence="1">Uncharacterized protein</fullName>
    </submittedName>
</protein>
<reference evidence="2" key="1">
    <citation type="submission" date="2017-09" db="EMBL/GenBank/DDBJ databases">
        <title>Depth-based differentiation of microbial function through sediment-hosted aquifers and enrichment of novel symbionts in the deep terrestrial subsurface.</title>
        <authorList>
            <person name="Probst A.J."/>
            <person name="Ladd B."/>
            <person name="Jarett J.K."/>
            <person name="Geller-Mcgrath D.E."/>
            <person name="Sieber C.M.K."/>
            <person name="Emerson J.B."/>
            <person name="Anantharaman K."/>
            <person name="Thomas B.C."/>
            <person name="Malmstrom R."/>
            <person name="Stieglmeier M."/>
            <person name="Klingl A."/>
            <person name="Woyke T."/>
            <person name="Ryan C.M."/>
            <person name="Banfield J.F."/>
        </authorList>
    </citation>
    <scope>NUCLEOTIDE SEQUENCE [LARGE SCALE GENOMIC DNA]</scope>
</reference>
<gene>
    <name evidence="1" type="ORF">CO020_00590</name>
</gene>